<name>A0A1E3WFL5_9VIBR</name>
<protein>
    <recommendedName>
        <fullName evidence="3">RiboL-PSP-HEPN domain-containing protein</fullName>
    </recommendedName>
</protein>
<gene>
    <name evidence="1" type="ORF">VSF3289_03748</name>
</gene>
<accession>A0A1E3WFL5</accession>
<reference evidence="1 2" key="1">
    <citation type="submission" date="2016-08" db="EMBL/GenBank/DDBJ databases">
        <title>Genome sequencing of Vibrio scophthalmi strain FP3289, an isolated from Paralichthys olivaceus.</title>
        <authorList>
            <person name="Han H.-J."/>
        </authorList>
    </citation>
    <scope>NUCLEOTIDE SEQUENCE [LARGE SCALE GENOMIC DNA]</scope>
    <source>
        <strain evidence="1 2">FP3289</strain>
    </source>
</reference>
<evidence type="ECO:0008006" key="3">
    <source>
        <dbReference type="Google" id="ProtNLM"/>
    </source>
</evidence>
<dbReference type="AlphaFoldDB" id="A0A1E3WFL5"/>
<sequence>MTFSFFQLNQFSSVLDSYRVHALMIEDFLESQIHELKEKTANSDCLSTEMSIGVHDACSDEIEVIFPSIQRRAQVIVSYSVLEHQMQQVCESIEKETDSLIKLKDLASNGIIDKCQKYLEKVALVTFPQNSESWREVLFIQQIRNSLVHADGLIKTGNQDLRGYINKCKYLEISRDNKVVLLSGFTVHCVDVYCHFLTDLYVSISGEN</sequence>
<evidence type="ECO:0000313" key="1">
    <source>
        <dbReference type="EMBL" id="ODS04609.1"/>
    </source>
</evidence>
<dbReference type="EMBL" id="MDCJ01000007">
    <property type="protein sequence ID" value="ODS04609.1"/>
    <property type="molecule type" value="Genomic_DNA"/>
</dbReference>
<organism evidence="1 2">
    <name type="scientific">Vibrio scophthalmi</name>
    <dbReference type="NCBI Taxonomy" id="45658"/>
    <lineage>
        <taxon>Bacteria</taxon>
        <taxon>Pseudomonadati</taxon>
        <taxon>Pseudomonadota</taxon>
        <taxon>Gammaproteobacteria</taxon>
        <taxon>Vibrionales</taxon>
        <taxon>Vibrionaceae</taxon>
        <taxon>Vibrio</taxon>
    </lineage>
</organism>
<dbReference type="Proteomes" id="UP000095131">
    <property type="component" value="Unassembled WGS sequence"/>
</dbReference>
<dbReference type="PATRIC" id="fig|45658.8.peg.3720"/>
<dbReference type="OrthoDB" id="7067523at2"/>
<dbReference type="RefSeq" id="WP_069447787.1">
    <property type="nucleotide sequence ID" value="NZ_MDCJ01000007.1"/>
</dbReference>
<comment type="caution">
    <text evidence="1">The sequence shown here is derived from an EMBL/GenBank/DDBJ whole genome shotgun (WGS) entry which is preliminary data.</text>
</comment>
<proteinExistence type="predicted"/>
<evidence type="ECO:0000313" key="2">
    <source>
        <dbReference type="Proteomes" id="UP000095131"/>
    </source>
</evidence>